<dbReference type="GO" id="GO:0016616">
    <property type="term" value="F:oxidoreductase activity, acting on the CH-OH group of donors, NAD or NADP as acceptor"/>
    <property type="evidence" value="ECO:0007669"/>
    <property type="project" value="InterPro"/>
</dbReference>
<evidence type="ECO:0000256" key="2">
    <source>
        <dbReference type="ARBA" id="ARBA00001946"/>
    </source>
</evidence>
<reference evidence="8" key="1">
    <citation type="submission" date="2021-02" db="EMBL/GenBank/DDBJ databases">
        <title>Genome analysis of blister spot of apple pathogen from New York area.</title>
        <authorList>
            <person name="Kandel P."/>
            <person name="Hockett K.L."/>
            <person name="Santander R."/>
            <person name="Acimovic S."/>
        </authorList>
    </citation>
    <scope>NUCLEOTIDE SEQUENCE</scope>
    <source>
        <strain evidence="8">PSP1</strain>
    </source>
</reference>
<evidence type="ECO:0000256" key="5">
    <source>
        <dbReference type="ARBA" id="ARBA00023027"/>
    </source>
</evidence>
<keyword evidence="3" id="KW-0479">Metal-binding</keyword>
<protein>
    <submittedName>
        <fullName evidence="8">Isocitrate/isopropylmalate dehydrogenase family protein</fullName>
    </submittedName>
</protein>
<dbReference type="SUPFAM" id="SSF53659">
    <property type="entry name" value="Isocitrate/Isopropylmalate dehydrogenase-like"/>
    <property type="match status" value="1"/>
</dbReference>
<dbReference type="PROSITE" id="PS00470">
    <property type="entry name" value="IDH_IMDH"/>
    <property type="match status" value="1"/>
</dbReference>
<name>A0A0P9XRU9_PSESX</name>
<keyword evidence="6" id="KW-0464">Manganese</keyword>
<dbReference type="EMBL" id="JAFFRZ010000001">
    <property type="protein sequence ID" value="MDH4623322.1"/>
    <property type="molecule type" value="Genomic_DNA"/>
</dbReference>
<dbReference type="AlphaFoldDB" id="A0A0P9XRU9"/>
<dbReference type="SMART" id="SM01329">
    <property type="entry name" value="Iso_dh"/>
    <property type="match status" value="1"/>
</dbReference>
<dbReference type="RefSeq" id="WP_044310588.1">
    <property type="nucleotide sequence ID" value="NZ_JAFFRY010000061.1"/>
</dbReference>
<sequence length="396" mass="43001">MTIQVLRKRICVLPGDGIGIEVMAAALPVIAALNLPFDLIAADIGWECWRAEGETVPARTWEIMASCDATLLGAITSKPLAEAEAELPLALQGQNRRYVSPVIQLRQNLDLYANVRPVTDMTGEHRFRFVVIRENTEGLYAGLDFGCIPDALVPLLEEREALGAAWQREGQDDATVTLRLQTRSGLTRIFEYAFEYARKNHFTRVTFVDKPMVLRHSSAFARGIFEATALRYPDVTGVIENVDAVALWMVQRPERFGVIVAENMFGDILSDLGAGVMGGLGFAPSGNFGNSGAYFEPVHGSAPTHAGLNKANPGAMFMAIALMLEHLGFPAESACISQAVSLVSRTSTRTYDLGGSHTTAQVGEAIVQQCIELQSRTFGYGNEQVAAQGERHVSAL</sequence>
<organism evidence="8 9">
    <name type="scientific">Pseudomonas syringae pv. papulans</name>
    <dbReference type="NCBI Taxonomy" id="83963"/>
    <lineage>
        <taxon>Bacteria</taxon>
        <taxon>Pseudomonadati</taxon>
        <taxon>Pseudomonadota</taxon>
        <taxon>Gammaproteobacteria</taxon>
        <taxon>Pseudomonadales</taxon>
        <taxon>Pseudomonadaceae</taxon>
        <taxon>Pseudomonas</taxon>
        <taxon>Pseudomonas syringae</taxon>
    </lineage>
</organism>
<evidence type="ECO:0000259" key="7">
    <source>
        <dbReference type="SMART" id="SM01329"/>
    </source>
</evidence>
<evidence type="ECO:0000313" key="9">
    <source>
        <dbReference type="Proteomes" id="UP001162155"/>
    </source>
</evidence>
<comment type="cofactor">
    <cofactor evidence="2">
        <name>Mg(2+)</name>
        <dbReference type="ChEBI" id="CHEBI:18420"/>
    </cofactor>
</comment>
<dbReference type="GO" id="GO:0000287">
    <property type="term" value="F:magnesium ion binding"/>
    <property type="evidence" value="ECO:0007669"/>
    <property type="project" value="InterPro"/>
</dbReference>
<comment type="cofactor">
    <cofactor evidence="1">
        <name>Mn(2+)</name>
        <dbReference type="ChEBI" id="CHEBI:29035"/>
    </cofactor>
</comment>
<dbReference type="InterPro" id="IPR050501">
    <property type="entry name" value="ICDH/IPMDH"/>
</dbReference>
<evidence type="ECO:0000313" key="8">
    <source>
        <dbReference type="EMBL" id="MDH4623322.1"/>
    </source>
</evidence>
<evidence type="ECO:0000256" key="3">
    <source>
        <dbReference type="ARBA" id="ARBA00022723"/>
    </source>
</evidence>
<dbReference type="InterPro" id="IPR019818">
    <property type="entry name" value="IsoCit/isopropylmalate_DH_CS"/>
</dbReference>
<gene>
    <name evidence="8" type="ORF">JW322_16525</name>
</gene>
<dbReference type="GO" id="GO:0051287">
    <property type="term" value="F:NAD binding"/>
    <property type="evidence" value="ECO:0007669"/>
    <property type="project" value="InterPro"/>
</dbReference>
<feature type="domain" description="Isopropylmalate dehydrogenase-like" evidence="7">
    <location>
        <begin position="9"/>
        <end position="366"/>
    </location>
</feature>
<dbReference type="PANTHER" id="PTHR43275:SF1">
    <property type="entry name" value="D-MALATE DEHYDROGENASE [DECARBOXYLATING]"/>
    <property type="match status" value="1"/>
</dbReference>
<keyword evidence="5" id="KW-0520">NAD</keyword>
<dbReference type="Gene3D" id="3.40.718.10">
    <property type="entry name" value="Isopropylmalate Dehydrogenase"/>
    <property type="match status" value="1"/>
</dbReference>
<evidence type="ECO:0000256" key="6">
    <source>
        <dbReference type="ARBA" id="ARBA00023211"/>
    </source>
</evidence>
<evidence type="ECO:0000256" key="4">
    <source>
        <dbReference type="ARBA" id="ARBA00023002"/>
    </source>
</evidence>
<proteinExistence type="predicted"/>
<evidence type="ECO:0000256" key="1">
    <source>
        <dbReference type="ARBA" id="ARBA00001936"/>
    </source>
</evidence>
<keyword evidence="4" id="KW-0560">Oxidoreductase</keyword>
<comment type="caution">
    <text evidence="8">The sequence shown here is derived from an EMBL/GenBank/DDBJ whole genome shotgun (WGS) entry which is preliminary data.</text>
</comment>
<dbReference type="PANTHER" id="PTHR43275">
    <property type="entry name" value="D-MALATE DEHYDROGENASE [DECARBOXYLATING]"/>
    <property type="match status" value="1"/>
</dbReference>
<accession>A0A0P9XRU9</accession>
<dbReference type="InterPro" id="IPR024084">
    <property type="entry name" value="IsoPropMal-DH-like_dom"/>
</dbReference>
<dbReference type="Pfam" id="PF00180">
    <property type="entry name" value="Iso_dh"/>
    <property type="match status" value="1"/>
</dbReference>
<dbReference type="Proteomes" id="UP001162155">
    <property type="component" value="Unassembled WGS sequence"/>
</dbReference>